<proteinExistence type="predicted"/>
<reference evidence="1 2" key="1">
    <citation type="submission" date="2013-11" db="EMBL/GenBank/DDBJ databases">
        <title>Opisthorchis viverrini - life in the bile duct.</title>
        <authorList>
            <person name="Young N.D."/>
            <person name="Nagarajan N."/>
            <person name="Lin S.J."/>
            <person name="Korhonen P.K."/>
            <person name="Jex A.R."/>
            <person name="Hall R.S."/>
            <person name="Safavi-Hemami H."/>
            <person name="Kaewkong W."/>
            <person name="Bertrand D."/>
            <person name="Gao S."/>
            <person name="Seet Q."/>
            <person name="Wongkham S."/>
            <person name="Teh B.T."/>
            <person name="Wongkham C."/>
            <person name="Intapan P.M."/>
            <person name="Maleewong W."/>
            <person name="Yang X."/>
            <person name="Hu M."/>
            <person name="Wang Z."/>
            <person name="Hofmann A."/>
            <person name="Sternberg P.W."/>
            <person name="Tan P."/>
            <person name="Wang J."/>
            <person name="Gasser R.B."/>
        </authorList>
    </citation>
    <scope>NUCLEOTIDE SEQUENCE [LARGE SCALE GENOMIC DNA]</scope>
</reference>
<keyword evidence="2" id="KW-1185">Reference proteome</keyword>
<protein>
    <submittedName>
        <fullName evidence="1">Uncharacterized protein</fullName>
    </submittedName>
</protein>
<dbReference type="Proteomes" id="UP000054324">
    <property type="component" value="Unassembled WGS sequence"/>
</dbReference>
<dbReference type="RefSeq" id="XP_009173409.1">
    <property type="nucleotide sequence ID" value="XM_009175145.1"/>
</dbReference>
<name>A0A074Z6W6_OPIVI</name>
<dbReference type="KEGG" id="ovi:T265_09143"/>
<dbReference type="AlphaFoldDB" id="A0A074Z6W6"/>
<dbReference type="GeneID" id="20323322"/>
<evidence type="ECO:0000313" key="1">
    <source>
        <dbReference type="EMBL" id="KER22833.1"/>
    </source>
</evidence>
<dbReference type="EMBL" id="KL596877">
    <property type="protein sequence ID" value="KER22833.1"/>
    <property type="molecule type" value="Genomic_DNA"/>
</dbReference>
<organism evidence="1 2">
    <name type="scientific">Opisthorchis viverrini</name>
    <name type="common">Southeast Asian liver fluke</name>
    <dbReference type="NCBI Taxonomy" id="6198"/>
    <lineage>
        <taxon>Eukaryota</taxon>
        <taxon>Metazoa</taxon>
        <taxon>Spiralia</taxon>
        <taxon>Lophotrochozoa</taxon>
        <taxon>Platyhelminthes</taxon>
        <taxon>Trematoda</taxon>
        <taxon>Digenea</taxon>
        <taxon>Opisthorchiida</taxon>
        <taxon>Opisthorchiata</taxon>
        <taxon>Opisthorchiidae</taxon>
        <taxon>Opisthorchis</taxon>
    </lineage>
</organism>
<sequence length="313" mass="35261">MSLRMVTKRLQINCQARRTDQQPPDQLPTLLLTNHAVVEKVEISAYRRHSKARYYSEPTRGVHHNAEKTVGRPNWPYSKWSKFCKAFAFIEGYVLVNIETVPLGTHAFDFIRFYVVKAIGMQTGMRNFAIHGSSDQEALYENVGQELVARKNGLIWSAEVGFGTGVKRVVQTWHKCGGQPPDNNSTSLAKYDVILGFAIIEDGVAWIKNDIPRLLEVRYQSALSTVFEPALVQAVNMFRLKGSQIALRKGQLSAVSCAMCSIEQIVTIDRKDPLTGTIDIPFDRPPNSPRQHVCSKIADDKHLENVKFPTYKA</sequence>
<accession>A0A074Z6W6</accession>
<dbReference type="CTD" id="20323322"/>
<evidence type="ECO:0000313" key="2">
    <source>
        <dbReference type="Proteomes" id="UP000054324"/>
    </source>
</evidence>
<gene>
    <name evidence="1" type="ORF">T265_09143</name>
</gene>